<evidence type="ECO:0000256" key="1">
    <source>
        <dbReference type="ARBA" id="ARBA00001947"/>
    </source>
</evidence>
<evidence type="ECO:0000256" key="5">
    <source>
        <dbReference type="ARBA" id="ARBA00022801"/>
    </source>
</evidence>
<dbReference type="InterPro" id="IPR024079">
    <property type="entry name" value="MetalloPept_cat_dom_sf"/>
</dbReference>
<dbReference type="WBParaSite" id="ACRNAN_scaffold3946.g30129.t1">
    <property type="protein sequence ID" value="ACRNAN_scaffold3946.g30129.t1"/>
    <property type="gene ID" value="ACRNAN_scaffold3946.g30129"/>
</dbReference>
<sequence length="734" mass="84579">MAPQHFGLTALLAVFLWAQIVTADTLSRWVREPFIAPPSVLDVSTNPGYRKAAAQFSAAINQSADPCDDFFQFSCGKWVANNQIPADLTSYGHFSELREKVLKEMNRLYDDPIPSSSKAINKLKQIFHSCMDIDALNNRKSLDFLETVKNFGYWPVVHGNKWSLEVFDLTDLLTNIAQSRATDVFIDIYVSQDMKNVTRRLLHFDQGSLGLGSSAREYYLNKTRYAKQIKAYEKYINAKIQLFAQDAASGRTHEQIAADVRELLEFETEFAKILTPDEDRRNFTKLYNPRKLSDLDKLFPMINWDKYFRSLMPFEMHEYLNSSPNIIVNDIEFFERLLVLLQKTDKRVITNYILLRYTASWTHQFDERFDNIHQEFLKDFVGRTAKSPRWKECQSEAGSRMSYASGAMYVRKYFDKEDRQAAMEMIEDLRDSFRNMVLENDWMEEQTRKYALEKANDMTSLIGFPDFLYNDTGLDDYYVKLVFEPNDSFPAIVEKVAVWAQRRAFQRLTEPVDRTEFGTSSATVNAFYSAIKNAITFPAAILQAPFFDRDYPKAINYGAIGAVIGHEITHGFDDQGSQFDKMGNLNNWWDEKTIAKFINRTQCIIDQYSSFEVPEAAGLKVNGILTQGENIADNGGVKEAFRAYRSYIQKLGREEKRLPGFEGYTNDQIFFISYAQVWCGHSKPEALIRQILVDPHSPLKFRVNGVLANQPEFATSFKCPLGSKMNPKKKCAVW</sequence>
<dbReference type="GO" id="GO:0004222">
    <property type="term" value="F:metalloendopeptidase activity"/>
    <property type="evidence" value="ECO:0007669"/>
    <property type="project" value="InterPro"/>
</dbReference>
<dbReference type="PROSITE" id="PS51885">
    <property type="entry name" value="NEPRILYSIN"/>
    <property type="match status" value="1"/>
</dbReference>
<name>A0A914DSZ3_9BILA</name>
<keyword evidence="4" id="KW-0479">Metal-binding</keyword>
<dbReference type="Gene3D" id="1.10.1380.10">
    <property type="entry name" value="Neutral endopeptidase , domain2"/>
    <property type="match status" value="1"/>
</dbReference>
<dbReference type="GO" id="GO:0046872">
    <property type="term" value="F:metal ion binding"/>
    <property type="evidence" value="ECO:0007669"/>
    <property type="project" value="UniProtKB-KW"/>
</dbReference>
<reference evidence="12" key="1">
    <citation type="submission" date="2022-11" db="UniProtKB">
        <authorList>
            <consortium name="WormBaseParasite"/>
        </authorList>
    </citation>
    <scope>IDENTIFICATION</scope>
</reference>
<feature type="domain" description="Peptidase M13 N-terminal" evidence="10">
    <location>
        <begin position="66"/>
        <end position="465"/>
    </location>
</feature>
<comment type="similarity">
    <text evidence="2">Belongs to the peptidase M13 family.</text>
</comment>
<protein>
    <submittedName>
        <fullName evidence="12">Uncharacterized protein</fullName>
    </submittedName>
</protein>
<evidence type="ECO:0000259" key="9">
    <source>
        <dbReference type="Pfam" id="PF01431"/>
    </source>
</evidence>
<keyword evidence="5" id="KW-0378">Hydrolase</keyword>
<evidence type="ECO:0000256" key="3">
    <source>
        <dbReference type="ARBA" id="ARBA00022670"/>
    </source>
</evidence>
<dbReference type="InterPro" id="IPR018497">
    <property type="entry name" value="Peptidase_M13_C"/>
</dbReference>
<feature type="domain" description="Peptidase M13 C-terminal" evidence="9">
    <location>
        <begin position="525"/>
        <end position="733"/>
    </location>
</feature>
<dbReference type="PANTHER" id="PTHR11733:SF237">
    <property type="entry name" value="NEPRILYSIN-LIKE 4"/>
    <property type="match status" value="1"/>
</dbReference>
<dbReference type="GO" id="GO:0005886">
    <property type="term" value="C:plasma membrane"/>
    <property type="evidence" value="ECO:0007669"/>
    <property type="project" value="TreeGrafter"/>
</dbReference>
<dbReference type="CDD" id="cd08662">
    <property type="entry name" value="M13"/>
    <property type="match status" value="1"/>
</dbReference>
<evidence type="ECO:0000256" key="4">
    <source>
        <dbReference type="ARBA" id="ARBA00022723"/>
    </source>
</evidence>
<dbReference type="Pfam" id="PF05649">
    <property type="entry name" value="Peptidase_M13_N"/>
    <property type="match status" value="1"/>
</dbReference>
<evidence type="ECO:0000256" key="2">
    <source>
        <dbReference type="ARBA" id="ARBA00007357"/>
    </source>
</evidence>
<comment type="cofactor">
    <cofactor evidence="1">
        <name>Zn(2+)</name>
        <dbReference type="ChEBI" id="CHEBI:29105"/>
    </cofactor>
</comment>
<feature type="chain" id="PRO_5036964846" evidence="8">
    <location>
        <begin position="24"/>
        <end position="734"/>
    </location>
</feature>
<proteinExistence type="inferred from homology"/>
<evidence type="ECO:0000256" key="8">
    <source>
        <dbReference type="SAM" id="SignalP"/>
    </source>
</evidence>
<evidence type="ECO:0000259" key="10">
    <source>
        <dbReference type="Pfam" id="PF05649"/>
    </source>
</evidence>
<organism evidence="11 12">
    <name type="scientific">Acrobeloides nanus</name>
    <dbReference type="NCBI Taxonomy" id="290746"/>
    <lineage>
        <taxon>Eukaryota</taxon>
        <taxon>Metazoa</taxon>
        <taxon>Ecdysozoa</taxon>
        <taxon>Nematoda</taxon>
        <taxon>Chromadorea</taxon>
        <taxon>Rhabditida</taxon>
        <taxon>Tylenchina</taxon>
        <taxon>Cephalobomorpha</taxon>
        <taxon>Cephaloboidea</taxon>
        <taxon>Cephalobidae</taxon>
        <taxon>Acrobeloides</taxon>
    </lineage>
</organism>
<evidence type="ECO:0000313" key="12">
    <source>
        <dbReference type="WBParaSite" id="ACRNAN_scaffold3946.g30129.t1"/>
    </source>
</evidence>
<evidence type="ECO:0000256" key="6">
    <source>
        <dbReference type="ARBA" id="ARBA00022833"/>
    </source>
</evidence>
<dbReference type="Gene3D" id="3.40.390.10">
    <property type="entry name" value="Collagenase (Catalytic Domain)"/>
    <property type="match status" value="1"/>
</dbReference>
<evidence type="ECO:0000313" key="11">
    <source>
        <dbReference type="Proteomes" id="UP000887540"/>
    </source>
</evidence>
<keyword evidence="8" id="KW-0732">Signal</keyword>
<dbReference type="InterPro" id="IPR008753">
    <property type="entry name" value="Peptidase_M13_N"/>
</dbReference>
<dbReference type="PRINTS" id="PR00786">
    <property type="entry name" value="NEPRILYSIN"/>
</dbReference>
<dbReference type="SUPFAM" id="SSF55486">
    <property type="entry name" value="Metalloproteases ('zincins'), catalytic domain"/>
    <property type="match status" value="1"/>
</dbReference>
<dbReference type="Pfam" id="PF01431">
    <property type="entry name" value="Peptidase_M13"/>
    <property type="match status" value="1"/>
</dbReference>
<keyword evidence="7" id="KW-0482">Metalloprotease</keyword>
<feature type="signal peptide" evidence="8">
    <location>
        <begin position="1"/>
        <end position="23"/>
    </location>
</feature>
<dbReference type="PANTHER" id="PTHR11733">
    <property type="entry name" value="ZINC METALLOPROTEASE FAMILY M13 NEPRILYSIN-RELATED"/>
    <property type="match status" value="1"/>
</dbReference>
<keyword evidence="11" id="KW-1185">Reference proteome</keyword>
<dbReference type="Proteomes" id="UP000887540">
    <property type="component" value="Unplaced"/>
</dbReference>
<dbReference type="InterPro" id="IPR000718">
    <property type="entry name" value="Peptidase_M13"/>
</dbReference>
<dbReference type="AlphaFoldDB" id="A0A914DSZ3"/>
<keyword evidence="6" id="KW-0862">Zinc</keyword>
<dbReference type="InterPro" id="IPR042089">
    <property type="entry name" value="Peptidase_M13_dom_2"/>
</dbReference>
<evidence type="ECO:0000256" key="7">
    <source>
        <dbReference type="ARBA" id="ARBA00023049"/>
    </source>
</evidence>
<accession>A0A914DSZ3</accession>
<keyword evidence="3" id="KW-0645">Protease</keyword>
<dbReference type="GO" id="GO:0016485">
    <property type="term" value="P:protein processing"/>
    <property type="evidence" value="ECO:0007669"/>
    <property type="project" value="TreeGrafter"/>
</dbReference>